<dbReference type="Proteomes" id="UP000224634">
    <property type="component" value="Unassembled WGS sequence"/>
</dbReference>
<evidence type="ECO:0000313" key="2">
    <source>
        <dbReference type="Proteomes" id="UP000224634"/>
    </source>
</evidence>
<dbReference type="OrthoDB" id="4192220at2759"/>
<accession>A0A2B7YZJ1</accession>
<dbReference type="AlphaFoldDB" id="A0A2B7YZJ1"/>
<proteinExistence type="predicted"/>
<name>A0A2B7YZJ1_POLH7</name>
<dbReference type="EMBL" id="PDNA01000016">
    <property type="protein sequence ID" value="PGH26471.1"/>
    <property type="molecule type" value="Genomic_DNA"/>
</dbReference>
<keyword evidence="2" id="KW-1185">Reference proteome</keyword>
<comment type="caution">
    <text evidence="1">The sequence shown here is derived from an EMBL/GenBank/DDBJ whole genome shotgun (WGS) entry which is preliminary data.</text>
</comment>
<organism evidence="1 2">
    <name type="scientific">Polytolypa hystricis (strain UAMH7299)</name>
    <dbReference type="NCBI Taxonomy" id="1447883"/>
    <lineage>
        <taxon>Eukaryota</taxon>
        <taxon>Fungi</taxon>
        <taxon>Dikarya</taxon>
        <taxon>Ascomycota</taxon>
        <taxon>Pezizomycotina</taxon>
        <taxon>Eurotiomycetes</taxon>
        <taxon>Eurotiomycetidae</taxon>
        <taxon>Onygenales</taxon>
        <taxon>Onygenales incertae sedis</taxon>
        <taxon>Polytolypa</taxon>
    </lineage>
</organism>
<evidence type="ECO:0000313" key="1">
    <source>
        <dbReference type="EMBL" id="PGH26471.1"/>
    </source>
</evidence>
<gene>
    <name evidence="1" type="ORF">AJ80_01784</name>
</gene>
<sequence length="511" mass="57261">MSSPIDTLPGEILFQILQEVRLPLPLSSFLPCLLTCREWYDTALPLLCHDIVIRSSNLRAFTKNFPASRSGSLVRSLTICVNESTPNLPPSGAGAVVGGGLADYVLALYGNSDMKNTWSQLRELPHVIAHLTRLTTFSFVVDFSRLASPSWVPRSDIAAILTRLPASCVNLEVDTRTFDACCPSVVHHPGLHLCEVLGTLLPHLHHLRLRLNRLCPALISDLAYQEDSAADINFHSAPHLRTLVISTVTRRIYRLDDTGICMRGHEVYPVGRSYRNALVPLTQLLRRAYLAGNLPAITRLWVIQRVRRPTLLHPQQPQPQPQPQTRTPATRPRFTWLQRHDITNSVVWEIPYHTINHIEDSIEIAPVAVESPFAGSEACVEAVAEDHSWIETCVGARIPTTTTTTSSSPSPSSSKFAREESAKRKWYLPKPSPVISLHHHPEAREELEKQQTPQNMLDMYAFPGDMKVGITPGSPKFVETKNYSLFLLLLSTFEEERLKMGYTDDMRGDVM</sequence>
<dbReference type="STRING" id="1447883.A0A2B7YZJ1"/>
<protein>
    <submittedName>
        <fullName evidence="1">Uncharacterized protein</fullName>
    </submittedName>
</protein>
<reference evidence="1 2" key="1">
    <citation type="submission" date="2017-10" db="EMBL/GenBank/DDBJ databases">
        <title>Comparative genomics in systemic dimorphic fungi from Ajellomycetaceae.</title>
        <authorList>
            <person name="Munoz J.F."/>
            <person name="Mcewen J.G."/>
            <person name="Clay O.K."/>
            <person name="Cuomo C.A."/>
        </authorList>
    </citation>
    <scope>NUCLEOTIDE SEQUENCE [LARGE SCALE GENOMIC DNA]</scope>
    <source>
        <strain evidence="1 2">UAMH7299</strain>
    </source>
</reference>